<dbReference type="Proteomes" id="UP000186176">
    <property type="component" value="Unassembled WGS sequence"/>
</dbReference>
<protein>
    <submittedName>
        <fullName evidence="3">Uncharacterized protein</fullName>
    </submittedName>
</protein>
<feature type="compositionally biased region" description="Polar residues" evidence="2">
    <location>
        <begin position="680"/>
        <end position="696"/>
    </location>
</feature>
<feature type="coiled-coil region" evidence="1">
    <location>
        <begin position="277"/>
        <end position="336"/>
    </location>
</feature>
<keyword evidence="4" id="KW-1185">Reference proteome</keyword>
<feature type="compositionally biased region" description="Low complexity" evidence="2">
    <location>
        <begin position="570"/>
        <end position="583"/>
    </location>
</feature>
<proteinExistence type="predicted"/>
<dbReference type="RefSeq" id="XP_028872900.1">
    <property type="nucleotide sequence ID" value="XM_029017949.1"/>
</dbReference>
<dbReference type="GeneID" id="39977728"/>
<dbReference type="OrthoDB" id="343795at2759"/>
<gene>
    <name evidence="3" type="ORF">cubi_00937</name>
</gene>
<keyword evidence="1" id="KW-0175">Coiled coil</keyword>
<evidence type="ECO:0000313" key="3">
    <source>
        <dbReference type="EMBL" id="OII70792.1"/>
    </source>
</evidence>
<feature type="compositionally biased region" description="Polar residues" evidence="2">
    <location>
        <begin position="605"/>
        <end position="618"/>
    </location>
</feature>
<evidence type="ECO:0000256" key="2">
    <source>
        <dbReference type="SAM" id="MobiDB-lite"/>
    </source>
</evidence>
<dbReference type="EMBL" id="LRBP01000039">
    <property type="protein sequence ID" value="OII70792.1"/>
    <property type="molecule type" value="Genomic_DNA"/>
</dbReference>
<dbReference type="VEuPathDB" id="CryptoDB:cubi_00937"/>
<reference evidence="3 4" key="1">
    <citation type="submission" date="2016-10" db="EMBL/GenBank/DDBJ databases">
        <title>Reductive evolution of mitochondrial metabolism and differential evolution of invasion-related proteins in Cryptosporidium.</title>
        <authorList>
            <person name="Liu S."/>
            <person name="Roellig D.M."/>
            <person name="Guo Y."/>
            <person name="Li N."/>
            <person name="Frace M.A."/>
            <person name="Tang K."/>
            <person name="Zhang L."/>
            <person name="Feng Y."/>
            <person name="Xiao L."/>
        </authorList>
    </citation>
    <scope>NUCLEOTIDE SEQUENCE [LARGE SCALE GENOMIC DNA]</scope>
    <source>
        <strain evidence="3">39726</strain>
    </source>
</reference>
<name>A0A1J4M996_9CRYT</name>
<evidence type="ECO:0000313" key="4">
    <source>
        <dbReference type="Proteomes" id="UP000186176"/>
    </source>
</evidence>
<feature type="compositionally biased region" description="Basic and acidic residues" evidence="2">
    <location>
        <begin position="651"/>
        <end position="663"/>
    </location>
</feature>
<feature type="region of interest" description="Disordered" evidence="2">
    <location>
        <begin position="680"/>
        <end position="708"/>
    </location>
</feature>
<organism evidence="3 4">
    <name type="scientific">Cryptosporidium ubiquitum</name>
    <dbReference type="NCBI Taxonomy" id="857276"/>
    <lineage>
        <taxon>Eukaryota</taxon>
        <taxon>Sar</taxon>
        <taxon>Alveolata</taxon>
        <taxon>Apicomplexa</taxon>
        <taxon>Conoidasida</taxon>
        <taxon>Coccidia</taxon>
        <taxon>Eucoccidiorida</taxon>
        <taxon>Eimeriorina</taxon>
        <taxon>Cryptosporidiidae</taxon>
        <taxon>Cryptosporidium</taxon>
    </lineage>
</organism>
<evidence type="ECO:0000256" key="1">
    <source>
        <dbReference type="SAM" id="Coils"/>
    </source>
</evidence>
<accession>A0A1J4M996</accession>
<comment type="caution">
    <text evidence="3">The sequence shown here is derived from an EMBL/GenBank/DDBJ whole genome shotgun (WGS) entry which is preliminary data.</text>
</comment>
<dbReference type="AlphaFoldDB" id="A0A1J4M996"/>
<feature type="region of interest" description="Disordered" evidence="2">
    <location>
        <begin position="560"/>
        <end position="663"/>
    </location>
</feature>
<sequence>MEFNSEKNVSIAGIRKKTRKAVRPGVGESNIGIGSTSISRPSLVGIEKQRHEESNLSSIFSKRTTNLKVERKSEPGDENRVVSLGLNISSMGLNNRNKDIDGKSSILKKSFKEDMIEQTIVVAKEDVEKQAELNSGLNCPFLVGSGSEASYERSNDIKTVLRKNKYDSRVDYGYNYGEDMVSLKDLISGTNDESMGMFSTTHDVEELSKWFSKMVSIFETFGLNIQGNLEKLEQDLEADTKDLRNFSVDFEETGIGNNELVNENNTQYDPIKISERYSELISLKNKLLEELSNVENEIMLEEMRIKKEESERRIRIEEYKNTREIYKDELSSLTIIICWIEDCLQNFVYPIQKKQSEYKMEISRESEILKLIQEEIYKIEKQEKVVLEKLREIQEIKRYKGEEKEILEEQIRLSQASKSDKIKNANFKEASMISQTIQVLQKEVLELEDSYSNVLHQEKEFMEKIERIRKSHQDETNRMDACKHEILLNRKQRRQQLKLKVEQLKECKFSLNSEAISENMSIILNSLSEKFYSQIHSVLSFEISLMNKQDLEDEREHGIREIQTQNGGNETTETTETTETAETISLLENQKLQATSDSESESKSKPTLNKESPPTDKNVSAPEDYHQPKIQPNEQIPQFKDSDCSFSDSYNDDKSGLDGKDHDSQVVSCDLVDTYNTHNAEQIDSNLDQTTKLESNNSKKEFGDDDVN</sequence>
<feature type="compositionally biased region" description="Polar residues" evidence="2">
    <location>
        <begin position="586"/>
        <end position="597"/>
    </location>
</feature>